<feature type="compositionally biased region" description="Pro residues" evidence="1">
    <location>
        <begin position="78"/>
        <end position="90"/>
    </location>
</feature>
<feature type="compositionally biased region" description="Basic residues" evidence="1">
    <location>
        <begin position="97"/>
        <end position="112"/>
    </location>
</feature>
<evidence type="ECO:0000313" key="2">
    <source>
        <dbReference type="EMBL" id="MFC6866352.1"/>
    </source>
</evidence>
<evidence type="ECO:0000256" key="1">
    <source>
        <dbReference type="SAM" id="MobiDB-lite"/>
    </source>
</evidence>
<dbReference type="RefSeq" id="WP_345399846.1">
    <property type="nucleotide sequence ID" value="NZ_BAABLA010000094.1"/>
</dbReference>
<feature type="region of interest" description="Disordered" evidence="1">
    <location>
        <begin position="60"/>
        <end position="139"/>
    </location>
</feature>
<sequence>MATAEQRNHAKAFLKKTEEYLASAEDNLAAGRNTPAAGDAIHAGIHAGISAKDAIVTALTGATSEGKDHPQRRRNSRPPWPSAIKQPPPRGIARALRSQKRRRIRRRTHHRGQGRDSCPTSPVTEAVARSVARKPGYSE</sequence>
<comment type="caution">
    <text evidence="2">The sequence shown here is derived from an EMBL/GenBank/DDBJ whole genome shotgun (WGS) entry which is preliminary data.</text>
</comment>
<name>A0ABW2BTL4_9PSEU</name>
<accession>A0ABW2BTL4</accession>
<protein>
    <submittedName>
        <fullName evidence="2">Uncharacterized protein</fullName>
    </submittedName>
</protein>
<dbReference type="EMBL" id="JBHSXX010000001">
    <property type="protein sequence ID" value="MFC6866352.1"/>
    <property type="molecule type" value="Genomic_DNA"/>
</dbReference>
<gene>
    <name evidence="2" type="ORF">ACFQGD_04265</name>
</gene>
<dbReference type="Proteomes" id="UP001596337">
    <property type="component" value="Unassembled WGS sequence"/>
</dbReference>
<organism evidence="2 3">
    <name type="scientific">Haloechinothrix salitolerans</name>
    <dbReference type="NCBI Taxonomy" id="926830"/>
    <lineage>
        <taxon>Bacteria</taxon>
        <taxon>Bacillati</taxon>
        <taxon>Actinomycetota</taxon>
        <taxon>Actinomycetes</taxon>
        <taxon>Pseudonocardiales</taxon>
        <taxon>Pseudonocardiaceae</taxon>
        <taxon>Haloechinothrix</taxon>
    </lineage>
</organism>
<proteinExistence type="predicted"/>
<keyword evidence="3" id="KW-1185">Reference proteome</keyword>
<evidence type="ECO:0000313" key="3">
    <source>
        <dbReference type="Proteomes" id="UP001596337"/>
    </source>
</evidence>
<reference evidence="3" key="1">
    <citation type="journal article" date="2019" name="Int. J. Syst. Evol. Microbiol.">
        <title>The Global Catalogue of Microorganisms (GCM) 10K type strain sequencing project: providing services to taxonomists for standard genome sequencing and annotation.</title>
        <authorList>
            <consortium name="The Broad Institute Genomics Platform"/>
            <consortium name="The Broad Institute Genome Sequencing Center for Infectious Disease"/>
            <person name="Wu L."/>
            <person name="Ma J."/>
        </authorList>
    </citation>
    <scope>NUCLEOTIDE SEQUENCE [LARGE SCALE GENOMIC DNA]</scope>
    <source>
        <strain evidence="3">KCTC 32255</strain>
    </source>
</reference>